<sequence>MIDEKLDYRWQKIKNGKPFLAIMNLEISKNDNQNEIIEEYDGKGWGGMGNFVSIPAKDEPGKAHFRNWRKAVIKGLEFVFSKTDTKWTVKIKKVEGLIATDTNPTIVGYAAILAFCRQTNLELDFDTSRKIEDFTFKSWEVKNSDIKIPNFTDLKYEDDDFNE</sequence>
<dbReference type="RefSeq" id="WP_229998557.1">
    <property type="nucleotide sequence ID" value="NZ_JAJJMN010000001.1"/>
</dbReference>
<dbReference type="EMBL" id="JAJJMN010000001">
    <property type="protein sequence ID" value="MCC9016619.1"/>
    <property type="molecule type" value="Genomic_DNA"/>
</dbReference>
<gene>
    <name evidence="1" type="ORF">LNQ34_02360</name>
</gene>
<comment type="caution">
    <text evidence="1">The sequence shown here is derived from an EMBL/GenBank/DDBJ whole genome shotgun (WGS) entry which is preliminary data.</text>
</comment>
<name>A0ABS8LVL2_9FLAO</name>
<keyword evidence="2" id="KW-1185">Reference proteome</keyword>
<organism evidence="1 2">
    <name type="scientific">Flavobacterium lipolyticum</name>
    <dbReference type="NCBI Taxonomy" id="2893754"/>
    <lineage>
        <taxon>Bacteria</taxon>
        <taxon>Pseudomonadati</taxon>
        <taxon>Bacteroidota</taxon>
        <taxon>Flavobacteriia</taxon>
        <taxon>Flavobacteriales</taxon>
        <taxon>Flavobacteriaceae</taxon>
        <taxon>Flavobacterium</taxon>
    </lineage>
</organism>
<evidence type="ECO:0000313" key="1">
    <source>
        <dbReference type="EMBL" id="MCC9016619.1"/>
    </source>
</evidence>
<evidence type="ECO:0000313" key="2">
    <source>
        <dbReference type="Proteomes" id="UP001430700"/>
    </source>
</evidence>
<proteinExistence type="predicted"/>
<dbReference type="Proteomes" id="UP001430700">
    <property type="component" value="Unassembled WGS sequence"/>
</dbReference>
<reference evidence="1" key="1">
    <citation type="submission" date="2021-11" db="EMBL/GenBank/DDBJ databases">
        <title>Description of novel Flavobacterium species.</title>
        <authorList>
            <person name="Saticioglu I.B."/>
            <person name="Ay H."/>
            <person name="Altun S."/>
            <person name="Duman M."/>
        </authorList>
    </citation>
    <scope>NUCLEOTIDE SEQUENCE</scope>
    <source>
        <strain evidence="1">F-126</strain>
    </source>
</reference>
<accession>A0ABS8LVL2</accession>
<protein>
    <submittedName>
        <fullName evidence="1">Uncharacterized protein</fullName>
    </submittedName>
</protein>